<feature type="transmembrane region" description="Helical" evidence="14">
    <location>
        <begin position="121"/>
        <end position="137"/>
    </location>
</feature>
<dbReference type="NCBIfam" id="TIGR00701">
    <property type="entry name" value="protoporphyrinogen oxidase HemJ"/>
    <property type="match status" value="1"/>
</dbReference>
<dbReference type="GO" id="GO:0006782">
    <property type="term" value="P:protoporphyrinogen IX biosynthetic process"/>
    <property type="evidence" value="ECO:0007669"/>
    <property type="project" value="UniProtKB-UniRule"/>
</dbReference>
<comment type="similarity">
    <text evidence="3 14 15">Belongs to the HemJ family.</text>
</comment>
<comment type="catalytic activity">
    <reaction evidence="13 14 15">
        <text>protoporphyrinogen IX + 3 A = protoporphyrin IX + 3 AH2</text>
        <dbReference type="Rhea" id="RHEA:62000"/>
        <dbReference type="ChEBI" id="CHEBI:13193"/>
        <dbReference type="ChEBI" id="CHEBI:17499"/>
        <dbReference type="ChEBI" id="CHEBI:57306"/>
        <dbReference type="ChEBI" id="CHEBI:57307"/>
    </reaction>
</comment>
<dbReference type="GO" id="GO:0046872">
    <property type="term" value="F:metal ion binding"/>
    <property type="evidence" value="ECO:0007669"/>
    <property type="project" value="UniProtKB-UniRule"/>
</dbReference>
<comment type="caution">
    <text evidence="16">The sequence shown here is derived from an EMBL/GenBank/DDBJ whole genome shotgun (WGS) entry which is preliminary data.</text>
</comment>
<dbReference type="EMBL" id="VYXP01000006">
    <property type="protein sequence ID" value="KAA9130970.1"/>
    <property type="molecule type" value="Genomic_DNA"/>
</dbReference>
<keyword evidence="6 14" id="KW-0349">Heme</keyword>
<accession>A0A5N0T7S1</accession>
<feature type="binding site" description="axial binding residue" evidence="14">
    <location>
        <position position="8"/>
    </location>
    <ligand>
        <name>heme</name>
        <dbReference type="ChEBI" id="CHEBI:30413"/>
    </ligand>
    <ligandPart>
        <name>Fe</name>
        <dbReference type="ChEBI" id="CHEBI:18248"/>
    </ligandPart>
</feature>
<dbReference type="PIRSF" id="PIRSF004638">
    <property type="entry name" value="UCP004638"/>
    <property type="match status" value="1"/>
</dbReference>
<name>A0A5N0T7S1_9GAMM</name>
<keyword evidence="9 14" id="KW-1133">Transmembrane helix</keyword>
<dbReference type="PANTHER" id="PTHR40255:SF1">
    <property type="entry name" value="PROTOPORPHYRINOGEN IX OXIDASE"/>
    <property type="match status" value="1"/>
</dbReference>
<evidence type="ECO:0000256" key="15">
    <source>
        <dbReference type="PIRNR" id="PIRNR004638"/>
    </source>
</evidence>
<dbReference type="InterPro" id="IPR005265">
    <property type="entry name" value="HemJ-like"/>
</dbReference>
<dbReference type="Proteomes" id="UP000325372">
    <property type="component" value="Unassembled WGS sequence"/>
</dbReference>
<dbReference type="GO" id="GO:0005886">
    <property type="term" value="C:plasma membrane"/>
    <property type="evidence" value="ECO:0007669"/>
    <property type="project" value="UniProtKB-SubCell"/>
</dbReference>
<dbReference type="RefSeq" id="WP_150864608.1">
    <property type="nucleotide sequence ID" value="NZ_VYXP01000006.1"/>
</dbReference>
<evidence type="ECO:0000256" key="13">
    <source>
        <dbReference type="ARBA" id="ARBA00048390"/>
    </source>
</evidence>
<protein>
    <recommendedName>
        <fullName evidence="4 14">Protoporphyrinogen IX oxidase</fullName>
        <shortName evidence="14">PPO</shortName>
        <ecNumber evidence="14 15">1.3.99.-</ecNumber>
    </recommendedName>
</protein>
<feature type="transmembrane region" description="Helical" evidence="14">
    <location>
        <begin position="81"/>
        <end position="100"/>
    </location>
</feature>
<dbReference type="PANTHER" id="PTHR40255">
    <property type="entry name" value="UPF0093 MEMBRANE PROTEIN SLR1790"/>
    <property type="match status" value="1"/>
</dbReference>
<sequence>MLWLKAFHIIFMVTWFAGLFYLPRLFVYHAQTEDESTSATFKVMERKLMVMTHIGGALTWAFGLALIHASPWVMATGWLRVKLMFVIALTAYHVWCIYLVKDFAADRNTRSHKWYRWFNEAPALALVVVIILAVTKPF</sequence>
<comment type="pathway">
    <text evidence="2 14 15">Porphyrin-containing compound metabolism; protoporphyrin-IX biosynthesis; protoporphyrin-IX from protoporphyrinogen-IX: step 1/1.</text>
</comment>
<evidence type="ECO:0000256" key="12">
    <source>
        <dbReference type="ARBA" id="ARBA00023136"/>
    </source>
</evidence>
<evidence type="ECO:0000256" key="1">
    <source>
        <dbReference type="ARBA" id="ARBA00004651"/>
    </source>
</evidence>
<dbReference type="GO" id="GO:0070818">
    <property type="term" value="F:protoporphyrinogen oxidase activity"/>
    <property type="evidence" value="ECO:0007669"/>
    <property type="project" value="UniProtKB-UniRule"/>
</dbReference>
<evidence type="ECO:0000256" key="11">
    <source>
        <dbReference type="ARBA" id="ARBA00023004"/>
    </source>
</evidence>
<evidence type="ECO:0000313" key="16">
    <source>
        <dbReference type="EMBL" id="KAA9130970.1"/>
    </source>
</evidence>
<keyword evidence="10 14" id="KW-0560">Oxidoreductase</keyword>
<keyword evidence="8 14" id="KW-0479">Metal-binding</keyword>
<comment type="function">
    <text evidence="14 15">Catalyzes the oxidation of protoporphyrinogen IX to protoporphyrin IX.</text>
</comment>
<evidence type="ECO:0000256" key="10">
    <source>
        <dbReference type="ARBA" id="ARBA00023002"/>
    </source>
</evidence>
<keyword evidence="11 14" id="KW-0408">Iron</keyword>
<keyword evidence="17" id="KW-1185">Reference proteome</keyword>
<feature type="binding site" description="axial binding residue" evidence="14">
    <location>
        <position position="82"/>
    </location>
    <ligand>
        <name>heme</name>
        <dbReference type="ChEBI" id="CHEBI:30413"/>
    </ligand>
    <ligandPart>
        <name>Fe</name>
        <dbReference type="ChEBI" id="CHEBI:18248"/>
    </ligandPart>
</feature>
<evidence type="ECO:0000256" key="7">
    <source>
        <dbReference type="ARBA" id="ARBA00022692"/>
    </source>
</evidence>
<evidence type="ECO:0000256" key="8">
    <source>
        <dbReference type="ARBA" id="ARBA00022723"/>
    </source>
</evidence>
<evidence type="ECO:0000256" key="14">
    <source>
        <dbReference type="HAMAP-Rule" id="MF_02239"/>
    </source>
</evidence>
<dbReference type="EC" id="1.3.99.-" evidence="14 15"/>
<dbReference type="UniPathway" id="UPA00251">
    <property type="reaction ID" value="UER00324"/>
</dbReference>
<evidence type="ECO:0000256" key="6">
    <source>
        <dbReference type="ARBA" id="ARBA00022617"/>
    </source>
</evidence>
<evidence type="ECO:0000256" key="2">
    <source>
        <dbReference type="ARBA" id="ARBA00005073"/>
    </source>
</evidence>
<evidence type="ECO:0000313" key="17">
    <source>
        <dbReference type="Proteomes" id="UP000325372"/>
    </source>
</evidence>
<comment type="cofactor">
    <cofactor evidence="14 15">
        <name>heme b</name>
        <dbReference type="ChEBI" id="CHEBI:60344"/>
    </cofactor>
    <text evidence="14 15">Binds 1 heme b (iron(II)-protoporphyrin IX) group per subunit.</text>
</comment>
<gene>
    <name evidence="16" type="primary">hemJ</name>
    <name evidence="16" type="ORF">F3N42_11510</name>
</gene>
<dbReference type="AlphaFoldDB" id="A0A5N0T7S1"/>
<keyword evidence="5 14" id="KW-1003">Cell membrane</keyword>
<comment type="subcellular location">
    <subcellularLocation>
        <location evidence="1 14">Cell membrane</location>
        <topology evidence="1 14">Multi-pass membrane protein</topology>
    </subcellularLocation>
</comment>
<evidence type="ECO:0000256" key="4">
    <source>
        <dbReference type="ARBA" id="ARBA00017504"/>
    </source>
</evidence>
<evidence type="ECO:0000256" key="3">
    <source>
        <dbReference type="ARBA" id="ARBA00006501"/>
    </source>
</evidence>
<comment type="subunit">
    <text evidence="14">Homodimer.</text>
</comment>
<proteinExistence type="inferred from homology"/>
<keyword evidence="7 14" id="KW-0812">Transmembrane</keyword>
<feature type="transmembrane region" description="Helical" evidence="14">
    <location>
        <begin position="6"/>
        <end position="27"/>
    </location>
</feature>
<keyword evidence="12 14" id="KW-0472">Membrane</keyword>
<evidence type="ECO:0000256" key="5">
    <source>
        <dbReference type="ARBA" id="ARBA00022475"/>
    </source>
</evidence>
<evidence type="ECO:0000256" key="9">
    <source>
        <dbReference type="ARBA" id="ARBA00022989"/>
    </source>
</evidence>
<feature type="transmembrane region" description="Helical" evidence="14">
    <location>
        <begin position="48"/>
        <end position="69"/>
    </location>
</feature>
<dbReference type="HAMAP" id="MF_02239">
    <property type="entry name" value="HemJ"/>
    <property type="match status" value="1"/>
</dbReference>
<reference evidence="16 17" key="1">
    <citation type="submission" date="2019-09" db="EMBL/GenBank/DDBJ databases">
        <title>Wenzhouxiangella sp. Genome sequencing and assembly.</title>
        <authorList>
            <person name="Zhang R."/>
        </authorList>
    </citation>
    <scope>NUCLEOTIDE SEQUENCE [LARGE SCALE GENOMIC DNA]</scope>
    <source>
        <strain evidence="16 17">W260</strain>
    </source>
</reference>
<organism evidence="16 17">
    <name type="scientific">Marinihelvus fidelis</name>
    <dbReference type="NCBI Taxonomy" id="2613842"/>
    <lineage>
        <taxon>Bacteria</taxon>
        <taxon>Pseudomonadati</taxon>
        <taxon>Pseudomonadota</taxon>
        <taxon>Gammaproteobacteria</taxon>
        <taxon>Chromatiales</taxon>
        <taxon>Wenzhouxiangellaceae</taxon>
        <taxon>Marinihelvus</taxon>
    </lineage>
</organism>
<dbReference type="Pfam" id="PF03653">
    <property type="entry name" value="UPF0093"/>
    <property type="match status" value="1"/>
</dbReference>